<feature type="transmembrane region" description="Helical" evidence="3">
    <location>
        <begin position="392"/>
        <end position="416"/>
    </location>
</feature>
<keyword evidence="1" id="KW-0547">Nucleotide-binding</keyword>
<dbReference type="Proteomes" id="UP000003477">
    <property type="component" value="Unassembled WGS sequence"/>
</dbReference>
<feature type="domain" description="Protein kinase" evidence="4">
    <location>
        <begin position="12"/>
        <end position="295"/>
    </location>
</feature>
<gene>
    <name evidence="5" type="ORF">CWATWH0003_4680</name>
</gene>
<dbReference type="GO" id="GO:0005524">
    <property type="term" value="F:ATP binding"/>
    <property type="evidence" value="ECO:0007669"/>
    <property type="project" value="UniProtKB-KW"/>
</dbReference>
<feature type="transmembrane region" description="Helical" evidence="3">
    <location>
        <begin position="363"/>
        <end position="386"/>
    </location>
</feature>
<proteinExistence type="predicted"/>
<dbReference type="InterPro" id="IPR008271">
    <property type="entry name" value="Ser/Thr_kinase_AS"/>
</dbReference>
<keyword evidence="3" id="KW-1133">Transmembrane helix</keyword>
<comment type="caution">
    <text evidence="5">The sequence shown here is derived from an EMBL/GenBank/DDBJ whole genome shotgun (WGS) entry which is preliminary data.</text>
</comment>
<keyword evidence="5" id="KW-0723">Serine/threonine-protein kinase</keyword>
<dbReference type="SUPFAM" id="SSF56112">
    <property type="entry name" value="Protein kinase-like (PK-like)"/>
    <property type="match status" value="1"/>
</dbReference>
<dbReference type="EMBL" id="AESD01000704">
    <property type="protein sequence ID" value="EHJ10571.1"/>
    <property type="molecule type" value="Genomic_DNA"/>
</dbReference>
<evidence type="ECO:0000313" key="6">
    <source>
        <dbReference type="Proteomes" id="UP000003477"/>
    </source>
</evidence>
<keyword evidence="5" id="KW-0418">Kinase</keyword>
<organism evidence="5 6">
    <name type="scientific">Crocosphaera watsonii WH 0003</name>
    <dbReference type="NCBI Taxonomy" id="423471"/>
    <lineage>
        <taxon>Bacteria</taxon>
        <taxon>Bacillati</taxon>
        <taxon>Cyanobacteriota</taxon>
        <taxon>Cyanophyceae</taxon>
        <taxon>Oscillatoriophycideae</taxon>
        <taxon>Chroococcales</taxon>
        <taxon>Aphanothecaceae</taxon>
        <taxon>Crocosphaera</taxon>
    </lineage>
</organism>
<dbReference type="GO" id="GO:0004674">
    <property type="term" value="F:protein serine/threonine kinase activity"/>
    <property type="evidence" value="ECO:0007669"/>
    <property type="project" value="UniProtKB-KW"/>
</dbReference>
<accession>G5JB68</accession>
<protein>
    <submittedName>
        <fullName evidence="5">Serine/threonine protein kinase</fullName>
    </submittedName>
</protein>
<keyword evidence="3" id="KW-0812">Transmembrane</keyword>
<dbReference type="SMART" id="SM00220">
    <property type="entry name" value="S_TKc"/>
    <property type="match status" value="1"/>
</dbReference>
<evidence type="ECO:0000256" key="2">
    <source>
        <dbReference type="ARBA" id="ARBA00022840"/>
    </source>
</evidence>
<evidence type="ECO:0000313" key="5">
    <source>
        <dbReference type="EMBL" id="EHJ10571.1"/>
    </source>
</evidence>
<dbReference type="InterPro" id="IPR011009">
    <property type="entry name" value="Kinase-like_dom_sf"/>
</dbReference>
<name>G5JB68_CROWT</name>
<dbReference type="Gene3D" id="1.10.510.10">
    <property type="entry name" value="Transferase(Phosphotransferase) domain 1"/>
    <property type="match status" value="1"/>
</dbReference>
<dbReference type="Pfam" id="PF00069">
    <property type="entry name" value="Pkinase"/>
    <property type="match status" value="1"/>
</dbReference>
<dbReference type="CDD" id="cd14014">
    <property type="entry name" value="STKc_PknB_like"/>
    <property type="match status" value="1"/>
</dbReference>
<dbReference type="RefSeq" id="WP_007312523.1">
    <property type="nucleotide sequence ID" value="NZ_AESD01000704.1"/>
</dbReference>
<keyword evidence="5" id="KW-0808">Transferase</keyword>
<dbReference type="PANTHER" id="PTHR24363">
    <property type="entry name" value="SERINE/THREONINE PROTEIN KINASE"/>
    <property type="match status" value="1"/>
</dbReference>
<dbReference type="PANTHER" id="PTHR24363:SF7">
    <property type="entry name" value="SERINE_THREONINE-PROTEIN KINASE-LIKE PROTEIN E"/>
    <property type="match status" value="1"/>
</dbReference>
<keyword evidence="2" id="KW-0067">ATP-binding</keyword>
<keyword evidence="3" id="KW-0472">Membrane</keyword>
<reference evidence="5 6" key="1">
    <citation type="journal article" date="2011" name="Front. Microbiol.">
        <title>Two Strains of Crocosphaera watsonii with Highly Conserved Genomes are Distinguished by Strain-Specific Features.</title>
        <authorList>
            <person name="Bench S.R."/>
            <person name="Ilikchyan I.N."/>
            <person name="Tripp H.J."/>
            <person name="Zehr J.P."/>
        </authorList>
    </citation>
    <scope>NUCLEOTIDE SEQUENCE [LARGE SCALE GENOMIC DNA]</scope>
    <source>
        <strain evidence="5 6">WH 0003</strain>
    </source>
</reference>
<dbReference type="PATRIC" id="fig|423471.3.peg.4383"/>
<dbReference type="GeneID" id="88768071"/>
<dbReference type="PROSITE" id="PS00108">
    <property type="entry name" value="PROTEIN_KINASE_ST"/>
    <property type="match status" value="1"/>
</dbReference>
<dbReference type="PROSITE" id="PS50011">
    <property type="entry name" value="PROTEIN_KINASE_DOM"/>
    <property type="match status" value="1"/>
</dbReference>
<evidence type="ECO:0000259" key="4">
    <source>
        <dbReference type="PROSITE" id="PS50011"/>
    </source>
</evidence>
<dbReference type="AlphaFoldDB" id="G5JB68"/>
<evidence type="ECO:0000256" key="1">
    <source>
        <dbReference type="ARBA" id="ARBA00022741"/>
    </source>
</evidence>
<sequence>MFQVGDIISQRYRLIEVLGKTAIGHQTWLADDLFSPIDLYATRKKQLPWLKWVFDVNQVFRSKVYEKVTVKLLAFNPQLSWEQFKLFEREAKVLQGLSHPFIPRYRNYFELSEEQGNGIPWFGLVEDYIPGKSLQELLENGERFSESKIRQIAVKVLKILIYLHELNPPVLHRDIKPSNLILGEDNNIYLIDFGAVQDQNSVTNISFTVVGTSGYTPLEQFWGKAVFSSDLYALGATLIHLLTGISPTELHDQDYQIEFPDQGKINPSLKDWLTALVEIKMSQRYETSREALTALKTGKIKNKKKNNRLLKSDKKEDLITKLRLTKTDNSLQVIVPSSQLKLFKKILKLETNLMNNQLELSRVIPLFSISGLFLIPFTLTFTGILIQNPSFIIASLEIMGGMSFLIILVLLLLYIISRMSAKTCFLLDKETLKIQEKILGFEYDQEEECKKNIIGIFIHELRHRYDVTINTRKMIYQLGNKLTEEEAIWLAKEIENWLN</sequence>
<dbReference type="InterPro" id="IPR000719">
    <property type="entry name" value="Prot_kinase_dom"/>
</dbReference>
<evidence type="ECO:0000256" key="3">
    <source>
        <dbReference type="SAM" id="Phobius"/>
    </source>
</evidence>